<dbReference type="AlphaFoldDB" id="A0AAT9P8Q4"/>
<evidence type="ECO:0008006" key="2">
    <source>
        <dbReference type="Google" id="ProtNLM"/>
    </source>
</evidence>
<gene>
    <name evidence="1" type="ORF">KYI10_11900</name>
</gene>
<name>A0AAT9P8Q4_9STAP</name>
<evidence type="ECO:0000313" key="1">
    <source>
        <dbReference type="EMBL" id="QYA34095.1"/>
    </source>
</evidence>
<organism evidence="1">
    <name type="scientific">Macrococcus psychrotolerans</name>
    <dbReference type="NCBI Taxonomy" id="3039389"/>
    <lineage>
        <taxon>Bacteria</taxon>
        <taxon>Bacillati</taxon>
        <taxon>Bacillota</taxon>
        <taxon>Bacilli</taxon>
        <taxon>Bacillales</taxon>
        <taxon>Staphylococcaceae</taxon>
        <taxon>Macrococcus</taxon>
    </lineage>
</organism>
<reference evidence="1" key="1">
    <citation type="submission" date="2024-06" db="EMBL/GenBank/DDBJ databases">
        <title>Prevalence and characterization of methicillin-resistant Macrococcus spp. in food producing animals and meat in Switzerland in 2019.</title>
        <authorList>
            <person name="Keller J.E."/>
            <person name="Schwendener S."/>
            <person name="Neuenschwander J."/>
            <person name="Overesch G."/>
            <person name="Perreten V."/>
        </authorList>
    </citation>
    <scope>NUCLEOTIDE SEQUENCE</scope>
    <source>
        <strain evidence="1">19Msa1099</strain>
        <plasmid evidence="1">p19Msa1047_11</plasmid>
    </source>
</reference>
<protein>
    <recommendedName>
        <fullName evidence="2">Helix-turn-helix domain-containing protein</fullName>
    </recommendedName>
</protein>
<geneLocation type="plasmid" evidence="1">
    <name>p19Msa1047_11</name>
</geneLocation>
<accession>A0AAT9P8Q4</accession>
<proteinExistence type="predicted"/>
<sequence length="707" mass="83343">MTRTTKKTSKRTYDRDRLMKMLTENNKLLLKSYTSGERTMTDILEQCNVSSNTFYEVVKSIYPEAVYENRKNKKKNNLNRIIEELKNDNFKLFNTYISGAISTNEVIGKLKCNRYIFFEAIERIHPGAVKENMEKRKRLSPSQKNRMISKLQENDMDLLKRYIDNKITVKEIEEITKLPTNAFYLAINEIYPTAKEERSEKKKKKVERIESKPKKNKLEKVINYLEADNSKKLKEYIAGGISVQDIVIDAGVSPYYFRKAIELIHPSAIEENKQNKASKKPVKKKRVSHIEKTIEYLKANDNEVLKKYIAGDITMQYILKDIKVARYSFVEAINKVHPGAIEENAKNKDTVTKVLADYLKEDEDNLLNKYISGEMDPKEIMTLLDIDVPPNTFYQALKKVDPYASKKRKENKIYDIDRMLEYLRKDDYRKANQYISKEVNVQDIEADTGMSTQTFYRAMNIIKGREKSYIENKQSDIELMKKYLTRENKDKLNKYISGSITINSILDKTGCNRPTFYNALEAVHPTARIERKKLLEENRSKEVLKFQNAIEQGIAYEYIDYNKENIFGKHSKYNKKSNERILKVRIQNILLDYIGATPFTFFSADQLIKIVRRILMLKEIEAGTTRYAVAKKYKVQSSNVYQMYEEYKQNKKYVINVSEEQLDIIMRNIKIYQERDDKKLRDTYKIYDDTLEIIFMMMEDIIDKIFQ</sequence>
<keyword evidence="1" id="KW-0614">Plasmid</keyword>
<dbReference type="EMBL" id="CP079956">
    <property type="protein sequence ID" value="QYA34095.1"/>
    <property type="molecule type" value="Genomic_DNA"/>
</dbReference>